<feature type="non-terminal residue" evidence="3">
    <location>
        <position position="1"/>
    </location>
</feature>
<evidence type="ECO:0000259" key="2">
    <source>
        <dbReference type="Pfam" id="PF00384"/>
    </source>
</evidence>
<keyword evidence="1" id="KW-0560">Oxidoreductase</keyword>
<evidence type="ECO:0000256" key="1">
    <source>
        <dbReference type="ARBA" id="ARBA00023002"/>
    </source>
</evidence>
<feature type="domain" description="Molybdopterin oxidoreductase" evidence="2">
    <location>
        <begin position="2"/>
        <end position="171"/>
    </location>
</feature>
<dbReference type="SUPFAM" id="SSF53706">
    <property type="entry name" value="Formate dehydrogenase/DMSO reductase, domains 1-3"/>
    <property type="match status" value="1"/>
</dbReference>
<organism evidence="3">
    <name type="scientific">marine sediment metagenome</name>
    <dbReference type="NCBI Taxonomy" id="412755"/>
    <lineage>
        <taxon>unclassified sequences</taxon>
        <taxon>metagenomes</taxon>
        <taxon>ecological metagenomes</taxon>
    </lineage>
</organism>
<gene>
    <name evidence="3" type="ORF">S01H1_64592</name>
</gene>
<dbReference type="GO" id="GO:0016020">
    <property type="term" value="C:membrane"/>
    <property type="evidence" value="ECO:0007669"/>
    <property type="project" value="TreeGrafter"/>
</dbReference>
<dbReference type="AlphaFoldDB" id="X0X4R2"/>
<dbReference type="InterPro" id="IPR006656">
    <property type="entry name" value="Mopterin_OxRdtase"/>
</dbReference>
<accession>X0X4R2</accession>
<feature type="non-terminal residue" evidence="3">
    <location>
        <position position="251"/>
    </location>
</feature>
<protein>
    <recommendedName>
        <fullName evidence="2">Molybdopterin oxidoreductase domain-containing protein</fullName>
    </recommendedName>
</protein>
<dbReference type="PANTHER" id="PTHR43105">
    <property type="entry name" value="RESPIRATORY NITRATE REDUCTASE"/>
    <property type="match status" value="1"/>
</dbReference>
<dbReference type="PANTHER" id="PTHR43105:SF9">
    <property type="entry name" value="NADPH-FE(3+) OXIDOREDUCTASE SUBUNIT ALPHA"/>
    <property type="match status" value="1"/>
</dbReference>
<dbReference type="Pfam" id="PF00384">
    <property type="entry name" value="Molybdopterin"/>
    <property type="match status" value="1"/>
</dbReference>
<dbReference type="InterPro" id="IPR050123">
    <property type="entry name" value="Prok_molybdopt-oxidoreductase"/>
</dbReference>
<comment type="caution">
    <text evidence="3">The sequence shown here is derived from an EMBL/GenBank/DDBJ whole genome shotgun (WGS) entry which is preliminary data.</text>
</comment>
<evidence type="ECO:0000313" key="3">
    <source>
        <dbReference type="EMBL" id="GAG30402.1"/>
    </source>
</evidence>
<dbReference type="GO" id="GO:0016491">
    <property type="term" value="F:oxidoreductase activity"/>
    <property type="evidence" value="ECO:0007669"/>
    <property type="project" value="UniProtKB-KW"/>
</dbReference>
<proteinExistence type="predicted"/>
<reference evidence="3" key="1">
    <citation type="journal article" date="2014" name="Front. Microbiol.">
        <title>High frequency of phylogenetically diverse reductive dehalogenase-homologous genes in deep subseafloor sedimentary metagenomes.</title>
        <authorList>
            <person name="Kawai M."/>
            <person name="Futagami T."/>
            <person name="Toyoda A."/>
            <person name="Takaki Y."/>
            <person name="Nishi S."/>
            <person name="Hori S."/>
            <person name="Arai W."/>
            <person name="Tsubouchi T."/>
            <person name="Morono Y."/>
            <person name="Uchiyama I."/>
            <person name="Ito T."/>
            <person name="Fujiyama A."/>
            <person name="Inagaki F."/>
            <person name="Takami H."/>
        </authorList>
    </citation>
    <scope>NUCLEOTIDE SEQUENCE</scope>
    <source>
        <strain evidence="3">Expedition CK06-06</strain>
    </source>
</reference>
<name>X0X4R2_9ZZZZ</name>
<dbReference type="EMBL" id="BARS01042583">
    <property type="protein sequence ID" value="GAG30402.1"/>
    <property type="molecule type" value="Genomic_DNA"/>
</dbReference>
<sequence length="251" mass="28113">LTGNLAKPGCGPFSMTGQPNAMGERFTGGLTGRLPFNQPLSNDDHRLHMAKHWRVPEKNLVNAMNSQNPGYAVGMMERALKGEVKAFFFVYATHIDLPDQYNLVRPAISKTFNVVQEIYRHAPNNLYADVIFPAATWGEVEGIYISSERRLNICQKAAEPPKGCRPDMDMVIDKAKEIAELLGLDAHKILPYQRKEDGFYDAQEIFRDIIKASKGTDTDLTGILEVEKLDGTSPYGQLEELRGIQWPAPTY</sequence>
<dbReference type="Gene3D" id="3.40.50.740">
    <property type="match status" value="1"/>
</dbReference>